<proteinExistence type="predicted"/>
<sequence length="81" mass="9189">MHHRLHLEKAVEEMNDDMCDAGGAVRAGGEPWVSRYLDVANATRNQIVSHFALYYKYALLHPNVLKKGRAHIKAESKRSES</sequence>
<gene>
    <name evidence="1" type="ORF">EVAR_34475_1</name>
</gene>
<dbReference type="Proteomes" id="UP000299102">
    <property type="component" value="Unassembled WGS sequence"/>
</dbReference>
<organism evidence="1 2">
    <name type="scientific">Eumeta variegata</name>
    <name type="common">Bagworm moth</name>
    <name type="synonym">Eumeta japonica</name>
    <dbReference type="NCBI Taxonomy" id="151549"/>
    <lineage>
        <taxon>Eukaryota</taxon>
        <taxon>Metazoa</taxon>
        <taxon>Ecdysozoa</taxon>
        <taxon>Arthropoda</taxon>
        <taxon>Hexapoda</taxon>
        <taxon>Insecta</taxon>
        <taxon>Pterygota</taxon>
        <taxon>Neoptera</taxon>
        <taxon>Endopterygota</taxon>
        <taxon>Lepidoptera</taxon>
        <taxon>Glossata</taxon>
        <taxon>Ditrysia</taxon>
        <taxon>Tineoidea</taxon>
        <taxon>Psychidae</taxon>
        <taxon>Oiketicinae</taxon>
        <taxon>Eumeta</taxon>
    </lineage>
</organism>
<evidence type="ECO:0000313" key="1">
    <source>
        <dbReference type="EMBL" id="GBP55000.1"/>
    </source>
</evidence>
<evidence type="ECO:0000313" key="2">
    <source>
        <dbReference type="Proteomes" id="UP000299102"/>
    </source>
</evidence>
<dbReference type="AlphaFoldDB" id="A0A4C1WVT4"/>
<name>A0A4C1WVT4_EUMVA</name>
<protein>
    <submittedName>
        <fullName evidence="1">Uncharacterized protein</fullName>
    </submittedName>
</protein>
<dbReference type="EMBL" id="BGZK01000659">
    <property type="protein sequence ID" value="GBP55000.1"/>
    <property type="molecule type" value="Genomic_DNA"/>
</dbReference>
<comment type="caution">
    <text evidence="1">The sequence shown here is derived from an EMBL/GenBank/DDBJ whole genome shotgun (WGS) entry which is preliminary data.</text>
</comment>
<accession>A0A4C1WVT4</accession>
<keyword evidence="2" id="KW-1185">Reference proteome</keyword>
<reference evidence="1 2" key="1">
    <citation type="journal article" date="2019" name="Commun. Biol.">
        <title>The bagworm genome reveals a unique fibroin gene that provides high tensile strength.</title>
        <authorList>
            <person name="Kono N."/>
            <person name="Nakamura H."/>
            <person name="Ohtoshi R."/>
            <person name="Tomita M."/>
            <person name="Numata K."/>
            <person name="Arakawa K."/>
        </authorList>
    </citation>
    <scope>NUCLEOTIDE SEQUENCE [LARGE SCALE GENOMIC DNA]</scope>
</reference>